<evidence type="ECO:0000313" key="3">
    <source>
        <dbReference type="Proteomes" id="UP000235388"/>
    </source>
</evidence>
<reference evidence="2 3" key="1">
    <citation type="submission" date="2017-11" db="EMBL/GenBank/DDBJ databases">
        <title>De novo assembly and phasing of dikaryotic genomes from two isolates of Puccinia coronata f. sp. avenae, the causal agent of oat crown rust.</title>
        <authorList>
            <person name="Miller M.E."/>
            <person name="Zhang Y."/>
            <person name="Omidvar V."/>
            <person name="Sperschneider J."/>
            <person name="Schwessinger B."/>
            <person name="Raley C."/>
            <person name="Palmer J.M."/>
            <person name="Garnica D."/>
            <person name="Upadhyaya N."/>
            <person name="Rathjen J."/>
            <person name="Taylor J.M."/>
            <person name="Park R.F."/>
            <person name="Dodds P.N."/>
            <person name="Hirsch C.D."/>
            <person name="Kianian S.F."/>
            <person name="Figueroa M."/>
        </authorList>
    </citation>
    <scope>NUCLEOTIDE SEQUENCE [LARGE SCALE GENOMIC DNA]</scope>
    <source>
        <strain evidence="2">12NC29</strain>
    </source>
</reference>
<keyword evidence="3" id="KW-1185">Reference proteome</keyword>
<protein>
    <submittedName>
        <fullName evidence="2">Uncharacterized protein</fullName>
    </submittedName>
</protein>
<dbReference type="AlphaFoldDB" id="A0A2N5V2I2"/>
<proteinExistence type="predicted"/>
<name>A0A2N5V2I2_9BASI</name>
<gene>
    <name evidence="2" type="ORF">PCANC_13412</name>
</gene>
<feature type="region of interest" description="Disordered" evidence="1">
    <location>
        <begin position="1"/>
        <end position="117"/>
    </location>
</feature>
<comment type="caution">
    <text evidence="2">The sequence shown here is derived from an EMBL/GenBank/DDBJ whole genome shotgun (WGS) entry which is preliminary data.</text>
</comment>
<organism evidence="2 3">
    <name type="scientific">Puccinia coronata f. sp. avenae</name>
    <dbReference type="NCBI Taxonomy" id="200324"/>
    <lineage>
        <taxon>Eukaryota</taxon>
        <taxon>Fungi</taxon>
        <taxon>Dikarya</taxon>
        <taxon>Basidiomycota</taxon>
        <taxon>Pucciniomycotina</taxon>
        <taxon>Pucciniomycetes</taxon>
        <taxon>Pucciniales</taxon>
        <taxon>Pucciniaceae</taxon>
        <taxon>Puccinia</taxon>
    </lineage>
</organism>
<feature type="compositionally biased region" description="Polar residues" evidence="1">
    <location>
        <begin position="76"/>
        <end position="85"/>
    </location>
</feature>
<evidence type="ECO:0000313" key="2">
    <source>
        <dbReference type="EMBL" id="PLW44193.1"/>
    </source>
</evidence>
<dbReference type="EMBL" id="PGCJ01000139">
    <property type="protein sequence ID" value="PLW44193.1"/>
    <property type="molecule type" value="Genomic_DNA"/>
</dbReference>
<sequence length="150" mass="16345">MRPSASRFERFHPPAVRSQPRSQTNSPSISGVHRGQIANHPELDLSLPAGGPPLRGGTQSSSKPSMIRPDVRQEQKSQPSFSKASRVNGPRGSPAESASQRDQVPPHKHAEVPADLNVKMTTKCLSSDNHLKVCQSCPQQHWRDSNSSLS</sequence>
<feature type="compositionally biased region" description="Polar residues" evidence="1">
    <location>
        <begin position="19"/>
        <end position="29"/>
    </location>
</feature>
<dbReference type="Proteomes" id="UP000235388">
    <property type="component" value="Unassembled WGS sequence"/>
</dbReference>
<evidence type="ECO:0000256" key="1">
    <source>
        <dbReference type="SAM" id="MobiDB-lite"/>
    </source>
</evidence>
<accession>A0A2N5V2I2</accession>